<feature type="binding site" evidence="5 7">
    <location>
        <position position="184"/>
    </location>
    <ligand>
        <name>FMN</name>
        <dbReference type="ChEBI" id="CHEBI:58210"/>
    </ligand>
</feature>
<dbReference type="Pfam" id="PF10590">
    <property type="entry name" value="PNP_phzG_C"/>
    <property type="match status" value="1"/>
</dbReference>
<dbReference type="GO" id="GO:0010181">
    <property type="term" value="F:FMN binding"/>
    <property type="evidence" value="ECO:0007669"/>
    <property type="project" value="UniProtKB-UniRule"/>
</dbReference>
<comment type="catalytic activity">
    <reaction evidence="5">
        <text>pyridoxamine 5'-phosphate + O2 + H2O = pyridoxal 5'-phosphate + H2O2 + NH4(+)</text>
        <dbReference type="Rhea" id="RHEA:15817"/>
        <dbReference type="ChEBI" id="CHEBI:15377"/>
        <dbReference type="ChEBI" id="CHEBI:15379"/>
        <dbReference type="ChEBI" id="CHEBI:16240"/>
        <dbReference type="ChEBI" id="CHEBI:28938"/>
        <dbReference type="ChEBI" id="CHEBI:58451"/>
        <dbReference type="ChEBI" id="CHEBI:597326"/>
        <dbReference type="EC" id="1.4.3.5"/>
    </reaction>
</comment>
<comment type="cofactor">
    <cofactor evidence="5 7">
        <name>FMN</name>
        <dbReference type="ChEBI" id="CHEBI:58210"/>
    </cofactor>
    <text evidence="5 7">Binds 1 FMN per subunit.</text>
</comment>
<keyword evidence="5" id="KW-0664">Pyridoxine biosynthesis</keyword>
<feature type="binding site" evidence="5 7">
    <location>
        <begin position="75"/>
        <end position="76"/>
    </location>
    <ligand>
        <name>FMN</name>
        <dbReference type="ChEBI" id="CHEBI:58210"/>
    </ligand>
</feature>
<protein>
    <recommendedName>
        <fullName evidence="5">Pyridoxine/pyridoxamine 5'-phosphate oxidase</fullName>
        <ecNumber evidence="5">1.4.3.5</ecNumber>
    </recommendedName>
    <alternativeName>
        <fullName evidence="5">PNP/PMP oxidase</fullName>
        <shortName evidence="5">PNPOx</shortName>
    </alternativeName>
    <alternativeName>
        <fullName evidence="5">Pyridoxal 5'-phosphate synthase</fullName>
    </alternativeName>
</protein>
<gene>
    <name evidence="10" type="primary">pdxH_2</name>
    <name evidence="5" type="synonym">pdxH</name>
    <name evidence="10" type="ORF">MACH26_27320</name>
</gene>
<comment type="pathway">
    <text evidence="5">Cofactor metabolism; pyridoxal 5'-phosphate salvage; pyridoxal 5'-phosphate from pyridoxine 5'-phosphate: step 1/1.</text>
</comment>
<comment type="subunit">
    <text evidence="5">Homodimer.</text>
</comment>
<dbReference type="InterPro" id="IPR019740">
    <property type="entry name" value="Pyridox_Oxase_CS"/>
</dbReference>
<accession>A0AA48HLX0</accession>
<feature type="binding site" evidence="6">
    <location>
        <begin position="7"/>
        <end position="10"/>
    </location>
    <ligand>
        <name>substrate</name>
    </ligand>
</feature>
<evidence type="ECO:0000259" key="9">
    <source>
        <dbReference type="Pfam" id="PF10590"/>
    </source>
</evidence>
<dbReference type="PIRSF" id="PIRSF000190">
    <property type="entry name" value="Pyd_amn-ph_oxd"/>
    <property type="match status" value="1"/>
</dbReference>
<dbReference type="GO" id="GO:0004733">
    <property type="term" value="F:pyridoxamine phosphate oxidase activity"/>
    <property type="evidence" value="ECO:0007669"/>
    <property type="project" value="UniProtKB-UniRule"/>
</dbReference>
<feature type="domain" description="Pyridoxine 5'-phosphate oxidase dimerisation C-terminal" evidence="9">
    <location>
        <begin position="171"/>
        <end position="211"/>
    </location>
</feature>
<keyword evidence="2 5" id="KW-0285">Flavoprotein</keyword>
<evidence type="ECO:0000256" key="4">
    <source>
        <dbReference type="ARBA" id="ARBA00023002"/>
    </source>
</evidence>
<dbReference type="InterPro" id="IPR019576">
    <property type="entry name" value="Pyridoxamine_oxidase_dimer_C"/>
</dbReference>
<feature type="binding site" evidence="5 6">
    <location>
        <position position="65"/>
    </location>
    <ligand>
        <name>substrate</name>
    </ligand>
</feature>
<evidence type="ECO:0000256" key="1">
    <source>
        <dbReference type="ARBA" id="ARBA00007301"/>
    </source>
</evidence>
<dbReference type="RefSeq" id="WP_338293194.1">
    <property type="nucleotide sequence ID" value="NZ_AP027272.1"/>
</dbReference>
<keyword evidence="4 5" id="KW-0560">Oxidoreductase</keyword>
<keyword evidence="3 5" id="KW-0288">FMN</keyword>
<dbReference type="InterPro" id="IPR000659">
    <property type="entry name" value="Pyridox_Oxase"/>
</dbReference>
<dbReference type="NCBIfam" id="NF004231">
    <property type="entry name" value="PRK05679.1"/>
    <property type="match status" value="1"/>
</dbReference>
<evidence type="ECO:0000256" key="5">
    <source>
        <dbReference type="HAMAP-Rule" id="MF_01629"/>
    </source>
</evidence>
<feature type="binding site" evidence="5 7">
    <location>
        <position position="81"/>
    </location>
    <ligand>
        <name>FMN</name>
        <dbReference type="ChEBI" id="CHEBI:58210"/>
    </ligand>
</feature>
<organism evidence="10 11">
    <name type="scientific">Planctobacterium marinum</name>
    <dbReference type="NCBI Taxonomy" id="1631968"/>
    <lineage>
        <taxon>Bacteria</taxon>
        <taxon>Pseudomonadati</taxon>
        <taxon>Pseudomonadota</taxon>
        <taxon>Gammaproteobacteria</taxon>
        <taxon>Alteromonadales</taxon>
        <taxon>Alteromonadaceae</taxon>
        <taxon>Planctobacterium</taxon>
    </lineage>
</organism>
<keyword evidence="11" id="KW-1185">Reference proteome</keyword>
<reference evidence="10" key="1">
    <citation type="submission" date="2023-01" db="EMBL/GenBank/DDBJ databases">
        <title>Complete genome sequence of Planctobacterium marinum strain Dej080120_11.</title>
        <authorList>
            <person name="Ueki S."/>
            <person name="Maruyama F."/>
        </authorList>
    </citation>
    <scope>NUCLEOTIDE SEQUENCE</scope>
    <source>
        <strain evidence="10">Dej080120_11</strain>
    </source>
</reference>
<dbReference type="EC" id="1.4.3.5" evidence="5"/>
<dbReference type="Pfam" id="PF01243">
    <property type="entry name" value="PNPOx_N"/>
    <property type="match status" value="1"/>
</dbReference>
<dbReference type="InterPro" id="IPR012349">
    <property type="entry name" value="Split_barrel_FMN-bd"/>
</dbReference>
<dbReference type="InterPro" id="IPR011576">
    <property type="entry name" value="Pyridox_Oxase_N"/>
</dbReference>
<evidence type="ECO:0000256" key="7">
    <source>
        <dbReference type="PIRSR" id="PIRSR000190-2"/>
    </source>
</evidence>
<evidence type="ECO:0000313" key="10">
    <source>
        <dbReference type="EMBL" id="BDX07211.1"/>
    </source>
</evidence>
<sequence length="211" mass="24123">MSLADIRRDYCNHQSDLSELGDDPFQIFDDWLQSAIDAGIPDPTAMTVATVDNSGQPSQRIVLLKDVSQGGFVFYTNLESRKAIELEHNNKISLHFPWHYMERQVKICGTAERVSVADATKYFLSRPKGSQLAAWASAQSRPVSSRQMLLQKLEETRQRFSQGNLTLPKFWGGFRVIPHEIEFWQGGPDRLHNRISFSQAQGQWTKQRLMP</sequence>
<comment type="catalytic activity">
    <reaction evidence="5">
        <text>pyridoxine 5'-phosphate + O2 = pyridoxal 5'-phosphate + H2O2</text>
        <dbReference type="Rhea" id="RHEA:15149"/>
        <dbReference type="ChEBI" id="CHEBI:15379"/>
        <dbReference type="ChEBI" id="CHEBI:16240"/>
        <dbReference type="ChEBI" id="CHEBI:58589"/>
        <dbReference type="ChEBI" id="CHEBI:597326"/>
        <dbReference type="EC" id="1.4.3.5"/>
    </reaction>
</comment>
<dbReference type="KEGG" id="pmaw:MACH26_27320"/>
<feature type="domain" description="Pyridoxamine 5'-phosphate oxidase N-terminal" evidence="8">
    <location>
        <begin position="33"/>
        <end position="158"/>
    </location>
</feature>
<feature type="binding site" evidence="5 7">
    <location>
        <begin position="139"/>
        <end position="140"/>
    </location>
    <ligand>
        <name>FMN</name>
        <dbReference type="ChEBI" id="CHEBI:58210"/>
    </ligand>
</feature>
<evidence type="ECO:0000256" key="2">
    <source>
        <dbReference type="ARBA" id="ARBA00022630"/>
    </source>
</evidence>
<dbReference type="AlphaFoldDB" id="A0AA48HLX0"/>
<dbReference type="GO" id="GO:0008615">
    <property type="term" value="P:pyridoxine biosynthetic process"/>
    <property type="evidence" value="ECO:0007669"/>
    <property type="project" value="UniProtKB-UniRule"/>
</dbReference>
<evidence type="ECO:0000313" key="11">
    <source>
        <dbReference type="Proteomes" id="UP001333710"/>
    </source>
</evidence>
<dbReference type="EMBL" id="AP027272">
    <property type="protein sequence ID" value="BDX07211.1"/>
    <property type="molecule type" value="Genomic_DNA"/>
</dbReference>
<dbReference type="SUPFAM" id="SSF50475">
    <property type="entry name" value="FMN-binding split barrel"/>
    <property type="match status" value="1"/>
</dbReference>
<feature type="binding site" evidence="5 7">
    <location>
        <position position="104"/>
    </location>
    <ligand>
        <name>FMN</name>
        <dbReference type="ChEBI" id="CHEBI:58210"/>
    </ligand>
</feature>
<dbReference type="NCBIfam" id="TIGR00558">
    <property type="entry name" value="pdxH"/>
    <property type="match status" value="1"/>
</dbReference>
<feature type="binding site" evidence="5 6">
    <location>
        <position position="126"/>
    </location>
    <ligand>
        <name>substrate</name>
    </ligand>
</feature>
<dbReference type="PROSITE" id="PS01064">
    <property type="entry name" value="PYRIDOX_OXIDASE"/>
    <property type="match status" value="1"/>
</dbReference>
<dbReference type="PANTHER" id="PTHR10851">
    <property type="entry name" value="PYRIDOXINE-5-PHOSPHATE OXIDASE"/>
    <property type="match status" value="1"/>
</dbReference>
<feature type="binding site" evidence="5 6">
    <location>
        <position position="130"/>
    </location>
    <ligand>
        <name>substrate</name>
    </ligand>
</feature>
<feature type="binding site" evidence="5 6">
    <location>
        <position position="122"/>
    </location>
    <ligand>
        <name>substrate</name>
    </ligand>
</feature>
<comment type="similarity">
    <text evidence="1 5">Belongs to the pyridoxamine 5'-phosphate oxidase family.</text>
</comment>
<feature type="binding site" evidence="5 6">
    <location>
        <begin position="190"/>
        <end position="192"/>
    </location>
    <ligand>
        <name>substrate</name>
    </ligand>
</feature>
<comment type="function">
    <text evidence="5">Catalyzes the oxidation of either pyridoxine 5'-phosphate (PNP) or pyridoxamine 5'-phosphate (PMP) into pyridoxal 5'-phosphate (PLP).</text>
</comment>
<dbReference type="PANTHER" id="PTHR10851:SF0">
    <property type="entry name" value="PYRIDOXINE-5'-PHOSPHATE OXIDASE"/>
    <property type="match status" value="1"/>
</dbReference>
<feature type="binding site" evidence="5 7">
    <location>
        <position position="194"/>
    </location>
    <ligand>
        <name>FMN</name>
        <dbReference type="ChEBI" id="CHEBI:58210"/>
    </ligand>
</feature>
<evidence type="ECO:0000259" key="8">
    <source>
        <dbReference type="Pfam" id="PF01243"/>
    </source>
</evidence>
<feature type="binding site" evidence="5 7">
    <location>
        <position position="82"/>
    </location>
    <ligand>
        <name>FMN</name>
        <dbReference type="ChEBI" id="CHEBI:58210"/>
    </ligand>
</feature>
<feature type="binding site" evidence="5 7">
    <location>
        <begin position="60"/>
        <end position="65"/>
    </location>
    <ligand>
        <name>FMN</name>
        <dbReference type="ChEBI" id="CHEBI:58210"/>
    </ligand>
</feature>
<dbReference type="HAMAP" id="MF_01629">
    <property type="entry name" value="PdxH"/>
    <property type="match status" value="1"/>
</dbReference>
<comment type="pathway">
    <text evidence="5">Cofactor metabolism; pyridoxal 5'-phosphate salvage; pyridoxal 5'-phosphate from pyridoxamine 5'-phosphate: step 1/1.</text>
</comment>
<evidence type="ECO:0000256" key="6">
    <source>
        <dbReference type="PIRSR" id="PIRSR000190-1"/>
    </source>
</evidence>
<name>A0AA48HLX0_9ALTE</name>
<dbReference type="Proteomes" id="UP001333710">
    <property type="component" value="Chromosome"/>
</dbReference>
<evidence type="ECO:0000256" key="3">
    <source>
        <dbReference type="ARBA" id="ARBA00022643"/>
    </source>
</evidence>
<dbReference type="Gene3D" id="2.30.110.10">
    <property type="entry name" value="Electron Transport, Fmn-binding Protein, Chain A"/>
    <property type="match status" value="1"/>
</dbReference>
<proteinExistence type="inferred from homology"/>